<evidence type="ECO:0008006" key="3">
    <source>
        <dbReference type="Google" id="ProtNLM"/>
    </source>
</evidence>
<evidence type="ECO:0000313" key="1">
    <source>
        <dbReference type="EMBL" id="KAF2904363.1"/>
    </source>
</evidence>
<sequence length="168" mass="19558">MNNKIISIYSLFKFQEQAPSLATIYLWFKEFERERLSIKQQKGAGRPPTAVTEENIVDVKEIIENDNQASHAIIEHQLRIGSSAVRTIIHDHLHLKKVVSRFVPHQLSEFRKAERVKICHENLNLSNMGATKSFPKLLQETKHTFPFFMCLPAKKVVYGFTKMRKRQP</sequence>
<protein>
    <recommendedName>
        <fullName evidence="3">Transposase</fullName>
    </recommendedName>
</protein>
<reference evidence="1" key="1">
    <citation type="submission" date="2019-08" db="EMBL/GenBank/DDBJ databases">
        <title>The genome of the North American firefly Photinus pyralis.</title>
        <authorList>
            <consortium name="Photinus pyralis genome working group"/>
            <person name="Fallon T.R."/>
            <person name="Sander Lower S.E."/>
            <person name="Weng J.-K."/>
        </authorList>
    </citation>
    <scope>NUCLEOTIDE SEQUENCE</scope>
    <source>
        <strain evidence="1">TRF0915ILg1</strain>
        <tissue evidence="1">Whole body</tissue>
    </source>
</reference>
<accession>A0A8K0GNU3</accession>
<dbReference type="InterPro" id="IPR052709">
    <property type="entry name" value="Transposase-MT_Hybrid"/>
</dbReference>
<keyword evidence="2" id="KW-1185">Reference proteome</keyword>
<dbReference type="PANTHER" id="PTHR46060">
    <property type="entry name" value="MARINER MOS1 TRANSPOSASE-LIKE PROTEIN"/>
    <property type="match status" value="1"/>
</dbReference>
<dbReference type="OrthoDB" id="6767820at2759"/>
<proteinExistence type="predicted"/>
<gene>
    <name evidence="1" type="ORF">ILUMI_01821</name>
</gene>
<dbReference type="PANTHER" id="PTHR46060:SF1">
    <property type="entry name" value="MARINER MOS1 TRANSPOSASE-LIKE PROTEIN"/>
    <property type="match status" value="1"/>
</dbReference>
<organism evidence="1 2">
    <name type="scientific">Ignelater luminosus</name>
    <name type="common">Cucubano</name>
    <name type="synonym">Pyrophorus luminosus</name>
    <dbReference type="NCBI Taxonomy" id="2038154"/>
    <lineage>
        <taxon>Eukaryota</taxon>
        <taxon>Metazoa</taxon>
        <taxon>Ecdysozoa</taxon>
        <taxon>Arthropoda</taxon>
        <taxon>Hexapoda</taxon>
        <taxon>Insecta</taxon>
        <taxon>Pterygota</taxon>
        <taxon>Neoptera</taxon>
        <taxon>Endopterygota</taxon>
        <taxon>Coleoptera</taxon>
        <taxon>Polyphaga</taxon>
        <taxon>Elateriformia</taxon>
        <taxon>Elateroidea</taxon>
        <taxon>Elateridae</taxon>
        <taxon>Agrypninae</taxon>
        <taxon>Pyrophorini</taxon>
        <taxon>Ignelater</taxon>
    </lineage>
</organism>
<dbReference type="Proteomes" id="UP000801492">
    <property type="component" value="Unassembled WGS sequence"/>
</dbReference>
<name>A0A8K0GNU3_IGNLU</name>
<dbReference type="EMBL" id="VTPC01000791">
    <property type="protein sequence ID" value="KAF2904363.1"/>
    <property type="molecule type" value="Genomic_DNA"/>
</dbReference>
<evidence type="ECO:0000313" key="2">
    <source>
        <dbReference type="Proteomes" id="UP000801492"/>
    </source>
</evidence>
<dbReference type="AlphaFoldDB" id="A0A8K0GNU3"/>
<comment type="caution">
    <text evidence="1">The sequence shown here is derived from an EMBL/GenBank/DDBJ whole genome shotgun (WGS) entry which is preliminary data.</text>
</comment>